<keyword evidence="7" id="KW-0812">Transmembrane</keyword>
<accession>A0AA38LM35</accession>
<evidence type="ECO:0000313" key="9">
    <source>
        <dbReference type="EMBL" id="KAH9330018.1"/>
    </source>
</evidence>
<dbReference type="PANTHER" id="PTHR31650">
    <property type="entry name" value="O-ACYLTRANSFERASE (WSD1-LIKE) FAMILY PROTEIN"/>
    <property type="match status" value="1"/>
</dbReference>
<evidence type="ECO:0000256" key="5">
    <source>
        <dbReference type="ARBA" id="ARBA00023315"/>
    </source>
</evidence>
<evidence type="ECO:0000313" key="10">
    <source>
        <dbReference type="Proteomes" id="UP000824469"/>
    </source>
</evidence>
<evidence type="ECO:0000256" key="4">
    <source>
        <dbReference type="ARBA" id="ARBA00022679"/>
    </source>
</evidence>
<dbReference type="Gene3D" id="3.30.559.10">
    <property type="entry name" value="Chloramphenicol acetyltransferase-like domain"/>
    <property type="match status" value="1"/>
</dbReference>
<dbReference type="PANTHER" id="PTHR31650:SF1">
    <property type="entry name" value="WAX ESTER SYNTHASE_DIACYLGLYCEROL ACYLTRANSFERASE 4-RELATED"/>
    <property type="match status" value="1"/>
</dbReference>
<keyword evidence="7" id="KW-1133">Transmembrane helix</keyword>
<dbReference type="InterPro" id="IPR004255">
    <property type="entry name" value="O-acyltransferase_WSD1_N"/>
</dbReference>
<dbReference type="Pfam" id="PF03007">
    <property type="entry name" value="WS_DGAT_cat"/>
    <property type="match status" value="1"/>
</dbReference>
<evidence type="ECO:0000256" key="6">
    <source>
        <dbReference type="ARBA" id="ARBA00048109"/>
    </source>
</evidence>
<comment type="pathway">
    <text evidence="2">Lipid metabolism.</text>
</comment>
<dbReference type="OMA" id="RFLWLIM"/>
<keyword evidence="10" id="KW-1185">Reference proteome</keyword>
<dbReference type="Proteomes" id="UP000824469">
    <property type="component" value="Unassembled WGS sequence"/>
</dbReference>
<feature type="domain" description="O-acyltransferase WSD1-like N-terminal" evidence="8">
    <location>
        <begin position="95"/>
        <end position="291"/>
    </location>
</feature>
<evidence type="ECO:0000256" key="7">
    <source>
        <dbReference type="SAM" id="Phobius"/>
    </source>
</evidence>
<keyword evidence="7" id="KW-0472">Membrane</keyword>
<keyword evidence="5" id="KW-0012">Acyltransferase</keyword>
<dbReference type="SUPFAM" id="SSF52777">
    <property type="entry name" value="CoA-dependent acyltransferases"/>
    <property type="match status" value="1"/>
</dbReference>
<comment type="pathway">
    <text evidence="1">Glycerolipid metabolism; triacylglycerol biosynthesis.</text>
</comment>
<protein>
    <recommendedName>
        <fullName evidence="3">diacylglycerol O-acyltransferase</fullName>
        <ecNumber evidence="3">2.3.1.20</ecNumber>
    </recommendedName>
</protein>
<dbReference type="EC" id="2.3.1.20" evidence="3"/>
<dbReference type="GO" id="GO:0005886">
    <property type="term" value="C:plasma membrane"/>
    <property type="evidence" value="ECO:0007669"/>
    <property type="project" value="TreeGrafter"/>
</dbReference>
<keyword evidence="4" id="KW-0808">Transferase</keyword>
<name>A0AA38LM35_TAXCH</name>
<evidence type="ECO:0000259" key="8">
    <source>
        <dbReference type="Pfam" id="PF03007"/>
    </source>
</evidence>
<dbReference type="InterPro" id="IPR045034">
    <property type="entry name" value="O-acyltransferase_WSD1-like"/>
</dbReference>
<feature type="non-terminal residue" evidence="9">
    <location>
        <position position="1"/>
    </location>
</feature>
<organism evidence="9 10">
    <name type="scientific">Taxus chinensis</name>
    <name type="common">Chinese yew</name>
    <name type="synonym">Taxus wallichiana var. chinensis</name>
    <dbReference type="NCBI Taxonomy" id="29808"/>
    <lineage>
        <taxon>Eukaryota</taxon>
        <taxon>Viridiplantae</taxon>
        <taxon>Streptophyta</taxon>
        <taxon>Embryophyta</taxon>
        <taxon>Tracheophyta</taxon>
        <taxon>Spermatophyta</taxon>
        <taxon>Pinopsida</taxon>
        <taxon>Pinidae</taxon>
        <taxon>Conifers II</taxon>
        <taxon>Cupressales</taxon>
        <taxon>Taxaceae</taxon>
        <taxon>Taxus</taxon>
    </lineage>
</organism>
<reference evidence="9 10" key="1">
    <citation type="journal article" date="2021" name="Nat. Plants">
        <title>The Taxus genome provides insights into paclitaxel biosynthesis.</title>
        <authorList>
            <person name="Xiong X."/>
            <person name="Gou J."/>
            <person name="Liao Q."/>
            <person name="Li Y."/>
            <person name="Zhou Q."/>
            <person name="Bi G."/>
            <person name="Li C."/>
            <person name="Du R."/>
            <person name="Wang X."/>
            <person name="Sun T."/>
            <person name="Guo L."/>
            <person name="Liang H."/>
            <person name="Lu P."/>
            <person name="Wu Y."/>
            <person name="Zhang Z."/>
            <person name="Ro D.K."/>
            <person name="Shang Y."/>
            <person name="Huang S."/>
            <person name="Yan J."/>
        </authorList>
    </citation>
    <scope>NUCLEOTIDE SEQUENCE [LARGE SCALE GENOMIC DNA]</scope>
    <source>
        <strain evidence="9">Ta-2019</strain>
    </source>
</reference>
<comment type="catalytic activity">
    <reaction evidence="6">
        <text>an acyl-CoA + a 1,2-diacyl-sn-glycerol = a triacyl-sn-glycerol + CoA</text>
        <dbReference type="Rhea" id="RHEA:10868"/>
        <dbReference type="ChEBI" id="CHEBI:17815"/>
        <dbReference type="ChEBI" id="CHEBI:57287"/>
        <dbReference type="ChEBI" id="CHEBI:58342"/>
        <dbReference type="ChEBI" id="CHEBI:64615"/>
        <dbReference type="EC" id="2.3.1.20"/>
    </reaction>
</comment>
<evidence type="ECO:0000256" key="3">
    <source>
        <dbReference type="ARBA" id="ARBA00013244"/>
    </source>
</evidence>
<evidence type="ECO:0000256" key="1">
    <source>
        <dbReference type="ARBA" id="ARBA00004771"/>
    </source>
</evidence>
<dbReference type="AlphaFoldDB" id="A0AA38LM35"/>
<dbReference type="GO" id="GO:0004144">
    <property type="term" value="F:diacylglycerol O-acyltransferase activity"/>
    <property type="evidence" value="ECO:0007669"/>
    <property type="project" value="UniProtKB-EC"/>
</dbReference>
<gene>
    <name evidence="9" type="ORF">KI387_002126</name>
</gene>
<proteinExistence type="predicted"/>
<dbReference type="InterPro" id="IPR023213">
    <property type="entry name" value="CAT-like_dom_sf"/>
</dbReference>
<sequence length="462" mass="51210">MDSAGDDDDVLGRPKLRRIAVKKDDKESTGREEEIREEIEPVSPAGQVFIQSSFNCYIIVIFRLKTQINVEAIKTGLESTLVQHKRFSSFMKKNQNGTLIWVPAKVNICNHVLVPHIDPADNETPDFVENFAAKLATAPPMDASRPLWQVHLLNVKSEEAASSLIMRVHHSLGDGMSLMSLLLACTRKAGDPDSLPTIPRQTRSSKFSGPNNRGGLPWILRALFTLFLIIWYTVVDVLYFAASLFWIKDSETPIKGFAGVESSPKQIVHQNISLKDIKLVKDAVKGTINDVLIGITSAGILRYLERKYEEERSEDAEGKNGKGGMPSKLRIRSAILVNIRPAPGLHDIAEMMESGKKAKWGNNLGVYDSIPSHAEAGEPSGLCSRSHSCVCKEKTLSGSALYFCKRYFTAQTCRCQGSYDVDLQNGCKHYIFLLQHGGACARGGNLRSSDHRYYSHSVWASS</sequence>
<evidence type="ECO:0000256" key="2">
    <source>
        <dbReference type="ARBA" id="ARBA00005189"/>
    </source>
</evidence>
<comment type="caution">
    <text evidence="9">The sequence shown here is derived from an EMBL/GenBank/DDBJ whole genome shotgun (WGS) entry which is preliminary data.</text>
</comment>
<dbReference type="EMBL" id="JAHRHJ020000001">
    <property type="protein sequence ID" value="KAH9330018.1"/>
    <property type="molecule type" value="Genomic_DNA"/>
</dbReference>
<dbReference type="GO" id="GO:0019432">
    <property type="term" value="P:triglyceride biosynthetic process"/>
    <property type="evidence" value="ECO:0007669"/>
    <property type="project" value="TreeGrafter"/>
</dbReference>
<feature type="transmembrane region" description="Helical" evidence="7">
    <location>
        <begin position="218"/>
        <end position="247"/>
    </location>
</feature>